<accession>A0A069RI60</accession>
<protein>
    <recommendedName>
        <fullName evidence="5">DUF1002 domain-containing protein</fullName>
    </recommendedName>
</protein>
<name>A0A069RI60_PEPLI</name>
<dbReference type="EMBL" id="JJMM01000002">
    <property type="protein sequence ID" value="KDR96719.1"/>
    <property type="molecule type" value="Genomic_DNA"/>
</dbReference>
<feature type="coiled-coil region" evidence="1">
    <location>
        <begin position="238"/>
        <end position="276"/>
    </location>
</feature>
<dbReference type="Pfam" id="PF06207">
    <property type="entry name" value="DUF1002"/>
    <property type="match status" value="1"/>
</dbReference>
<dbReference type="RefSeq" id="WP_038261322.1">
    <property type="nucleotide sequence ID" value="NZ_FSRH01000001.1"/>
</dbReference>
<evidence type="ECO:0000313" key="4">
    <source>
        <dbReference type="Proteomes" id="UP000027946"/>
    </source>
</evidence>
<feature type="signal peptide" evidence="2">
    <location>
        <begin position="1"/>
        <end position="21"/>
    </location>
</feature>
<evidence type="ECO:0000256" key="1">
    <source>
        <dbReference type="SAM" id="Coils"/>
    </source>
</evidence>
<gene>
    <name evidence="3" type="ORF">CLIT_2c03250</name>
</gene>
<reference evidence="3 4" key="1">
    <citation type="submission" date="2014-03" db="EMBL/GenBank/DDBJ databases">
        <title>Genome sequence of Clostridium litorale W6, DSM 5388.</title>
        <authorList>
            <person name="Poehlein A."/>
            <person name="Jagirdar A."/>
            <person name="Khonsari B."/>
            <person name="Chibani C.M."/>
            <person name="Gutierrez Gutierrez D.A."/>
            <person name="Davydova E."/>
            <person name="Alghaithi H.S."/>
            <person name="Nair K.P."/>
            <person name="Dhamotharan K."/>
            <person name="Chandran L."/>
            <person name="G W."/>
            <person name="Daniel R."/>
        </authorList>
    </citation>
    <scope>NUCLEOTIDE SEQUENCE [LARGE SCALE GENOMIC DNA]</scope>
    <source>
        <strain evidence="3 4">W6</strain>
    </source>
</reference>
<keyword evidence="1" id="KW-0175">Coiled coil</keyword>
<dbReference type="STRING" id="1121324.CLIT_2c03250"/>
<dbReference type="AlphaFoldDB" id="A0A069RI60"/>
<organism evidence="3 4">
    <name type="scientific">Peptoclostridium litorale DSM 5388</name>
    <dbReference type="NCBI Taxonomy" id="1121324"/>
    <lineage>
        <taxon>Bacteria</taxon>
        <taxon>Bacillati</taxon>
        <taxon>Bacillota</taxon>
        <taxon>Clostridia</taxon>
        <taxon>Peptostreptococcales</taxon>
        <taxon>Peptoclostridiaceae</taxon>
        <taxon>Peptoclostridium</taxon>
    </lineage>
</organism>
<evidence type="ECO:0000256" key="2">
    <source>
        <dbReference type="SAM" id="SignalP"/>
    </source>
</evidence>
<evidence type="ECO:0008006" key="5">
    <source>
        <dbReference type="Google" id="ProtNLM"/>
    </source>
</evidence>
<comment type="caution">
    <text evidence="3">The sequence shown here is derived from an EMBL/GenBank/DDBJ whole genome shotgun (WGS) entry which is preliminary data.</text>
</comment>
<feature type="chain" id="PRO_5010208631" description="DUF1002 domain-containing protein" evidence="2">
    <location>
        <begin position="22"/>
        <end position="283"/>
    </location>
</feature>
<dbReference type="OrthoDB" id="9810153at2"/>
<evidence type="ECO:0000313" key="3">
    <source>
        <dbReference type="EMBL" id="KDR96719.1"/>
    </source>
</evidence>
<proteinExistence type="predicted"/>
<dbReference type="eggNOG" id="COG4086">
    <property type="taxonomic scope" value="Bacteria"/>
</dbReference>
<dbReference type="InterPro" id="IPR009343">
    <property type="entry name" value="DUF1002"/>
</dbReference>
<dbReference type="Proteomes" id="UP000027946">
    <property type="component" value="Unassembled WGS sequence"/>
</dbReference>
<sequence>MKKSLIALALILIATSFSAYADSFKTVSIGVDLSQSQREQMLDFFGVSQDEAMIVTVTNDEEREYLSGIASESAIGQKAISCSYVEPLGEGSGLDVSVSNLTWVSEEMIANSLATAGVKDAKVVAGAPFKVSGTAALTGVMKGFEKATGKKLDVEAKDAANREMITTGELAQEIGKDQAVKLMNDIKQEVLENKIKDTDDIRTIIEKIAQHNGVKLSEDQINQIIDVMQRISKLDIDIKEISKQLKGISDKLSKIIEQNEEAKSFLEEILENIKLMVLKLKFW</sequence>
<keyword evidence="2" id="KW-0732">Signal</keyword>
<keyword evidence="4" id="KW-1185">Reference proteome</keyword>